<dbReference type="GO" id="GO:0009279">
    <property type="term" value="C:cell outer membrane"/>
    <property type="evidence" value="ECO:0007669"/>
    <property type="project" value="UniProtKB-SubCell"/>
</dbReference>
<dbReference type="Pfam" id="PF07715">
    <property type="entry name" value="Plug"/>
    <property type="match status" value="1"/>
</dbReference>
<evidence type="ECO:0000259" key="5">
    <source>
        <dbReference type="Pfam" id="PF00593"/>
    </source>
</evidence>
<keyword evidence="2 4" id="KW-0472">Membrane</keyword>
<evidence type="ECO:0000256" key="4">
    <source>
        <dbReference type="RuleBase" id="RU003357"/>
    </source>
</evidence>
<dbReference type="InterPro" id="IPR037066">
    <property type="entry name" value="Plug_dom_sf"/>
</dbReference>
<organism evidence="7 8">
    <name type="scientific">Sphingopyxis lindanitolerans</name>
    <dbReference type="NCBI Taxonomy" id="2054227"/>
    <lineage>
        <taxon>Bacteria</taxon>
        <taxon>Pseudomonadati</taxon>
        <taxon>Pseudomonadota</taxon>
        <taxon>Alphaproteobacteria</taxon>
        <taxon>Sphingomonadales</taxon>
        <taxon>Sphingomonadaceae</taxon>
        <taxon>Sphingopyxis</taxon>
    </lineage>
</organism>
<dbReference type="InterPro" id="IPR010104">
    <property type="entry name" value="TonB_rcpt_bac"/>
</dbReference>
<dbReference type="Gene3D" id="2.40.170.20">
    <property type="entry name" value="TonB-dependent receptor, beta-barrel domain"/>
    <property type="match status" value="1"/>
</dbReference>
<dbReference type="OrthoDB" id="5476657at2"/>
<dbReference type="InterPro" id="IPR012910">
    <property type="entry name" value="Plug_dom"/>
</dbReference>
<dbReference type="Pfam" id="PF00593">
    <property type="entry name" value="TonB_dep_Rec_b-barrel"/>
    <property type="match status" value="1"/>
</dbReference>
<reference evidence="8" key="1">
    <citation type="submission" date="2017-11" db="EMBL/GenBank/DDBJ databases">
        <title>The complete genome sequence of Sphingopyxis pomeranensis sp. nov. strain WS5A3p.</title>
        <authorList>
            <person name="Kaminski M.A."/>
        </authorList>
    </citation>
    <scope>NUCLEOTIDE SEQUENCE [LARGE SCALE GENOMIC DNA]</scope>
    <source>
        <strain evidence="8">WS5A3p</strain>
    </source>
</reference>
<comment type="caution">
    <text evidence="7">The sequence shown here is derived from an EMBL/GenBank/DDBJ whole genome shotgun (WGS) entry which is preliminary data.</text>
</comment>
<protein>
    <submittedName>
        <fullName evidence="7">TonB-dependent receptor</fullName>
    </submittedName>
</protein>
<evidence type="ECO:0000313" key="7">
    <source>
        <dbReference type="EMBL" id="PQM28593.1"/>
    </source>
</evidence>
<dbReference type="PANTHER" id="PTHR40980">
    <property type="entry name" value="PLUG DOMAIN-CONTAINING PROTEIN"/>
    <property type="match status" value="1"/>
</dbReference>
<proteinExistence type="inferred from homology"/>
<dbReference type="NCBIfam" id="TIGR01782">
    <property type="entry name" value="TonB-Xanth-Caul"/>
    <property type="match status" value="1"/>
</dbReference>
<comment type="similarity">
    <text evidence="4">Belongs to the TonB-dependent receptor family.</text>
</comment>
<dbReference type="EMBL" id="PHFW01000002">
    <property type="protein sequence ID" value="PQM28593.1"/>
    <property type="molecule type" value="Genomic_DNA"/>
</dbReference>
<evidence type="ECO:0000256" key="3">
    <source>
        <dbReference type="ARBA" id="ARBA00023237"/>
    </source>
</evidence>
<accession>A0A2S8B8F5</accession>
<keyword evidence="3" id="KW-0998">Cell outer membrane</keyword>
<sequence>MKSAVIRTVQSGGLGMQASHRHWLAKLLVGTSALSLIGAAQTAVAQEAPADTVGGGDEIVVTGIRASLESATTIKRDAQGVVDAISAEDIGKFPDTNLAESLQRITGVSIDRSNGEGSTVTVRGFGPEFNLVTLNGRQMPTAIIGDGGSAPSSRSFDFANLASEGIAAVEVYKSGRATIESGGIGSTINIRTPRPLDRPGMRGSLSVKGVYDSSRNEGHPITPEISGIFSTTFADDRIGILITGSYQKRKSSTNQANVGWRDGYLGAEENMWGGLAFPGDPRFANITNRPGPADVYQVPQNASYDLNDIDRERINGQAVLQFRPVDGLTATLDYTYSRNTVQTRNSNVGIWFNHEDTTSAWTDGPVAGPIFYSEHFAAPNAPPSETTLNSGKDLSYSGALSDNRADNRSLGFNLTWQGDNGVTIDLDAHHSTATVKPVNRFGSSMSVGNAIFGIQNQMVNFENDMPVLSYEMYPGIDPLNAALIQPTGNAFRAAYFRDEINQVQLHGRYDHEGGFLDSIDFGVSYVENNVRSAFGTIQNDTWGGAGPASDIPDDIFTLETIPDKFPGLAQPGMIQSFYTFDFERMADLIEGLYGTCSHPLTGAQAIPGTCIAAYNTDRRITEKTLAPYLQVATQFDVLGNPAHFVAGVRYESTDISSAALVPVPVDTRWVGENEFNIVLSGDSDFTRFKGSYENWLPAFDFDVSPLEDLKLRASYSHTITRADYANMQGGRTLDTLFRVGGGTGAQGNPGLVPYKSKNIDLSAEYYYAPGSYVSVGWFHKDVSNFISTTRVDTPAFGLTTPVNGPRWNAAIAAVGQGATVSQIRQYIFEHYPDTVTITGGGPGTYVGVINSAPGDPLLNFQITQPINSDQTASLNGWEFAIQHSFWDTGFGVILNYTIVNGDAVYDNTQPASVPQFALTGLSDSANAVAYYDKNGLQARVAWNWRDQFLQSTGPNPTYVEDYWQVDASASYEFIPGFTAFVEGINLTGQGRRAHMRSNNNVTFVSPGYARYAAGIRFNF</sequence>
<keyword evidence="7" id="KW-0675">Receptor</keyword>
<dbReference type="Proteomes" id="UP000238954">
    <property type="component" value="Chromosome"/>
</dbReference>
<dbReference type="InterPro" id="IPR036942">
    <property type="entry name" value="Beta-barrel_TonB_sf"/>
</dbReference>
<dbReference type="Gene3D" id="2.170.130.10">
    <property type="entry name" value="TonB-dependent receptor, plug domain"/>
    <property type="match status" value="1"/>
</dbReference>
<evidence type="ECO:0000256" key="1">
    <source>
        <dbReference type="ARBA" id="ARBA00004442"/>
    </source>
</evidence>
<dbReference type="PANTHER" id="PTHR40980:SF3">
    <property type="entry name" value="TONB-DEPENDENT RECEPTOR-LIKE BETA-BARREL DOMAIN-CONTAINING PROTEIN"/>
    <property type="match status" value="1"/>
</dbReference>
<feature type="domain" description="TonB-dependent receptor-like beta-barrel" evidence="5">
    <location>
        <begin position="486"/>
        <end position="986"/>
    </location>
</feature>
<keyword evidence="4" id="KW-0798">TonB box</keyword>
<evidence type="ECO:0000259" key="6">
    <source>
        <dbReference type="Pfam" id="PF07715"/>
    </source>
</evidence>
<dbReference type="AlphaFoldDB" id="A0A2S8B8F5"/>
<evidence type="ECO:0000313" key="8">
    <source>
        <dbReference type="Proteomes" id="UP000238954"/>
    </source>
</evidence>
<dbReference type="SUPFAM" id="SSF56935">
    <property type="entry name" value="Porins"/>
    <property type="match status" value="1"/>
</dbReference>
<dbReference type="InterPro" id="IPR000531">
    <property type="entry name" value="Beta-barrel_TonB"/>
</dbReference>
<evidence type="ECO:0000256" key="2">
    <source>
        <dbReference type="ARBA" id="ARBA00023136"/>
    </source>
</evidence>
<gene>
    <name evidence="7" type="ORF">CVO77_09120</name>
</gene>
<comment type="subcellular location">
    <subcellularLocation>
        <location evidence="1 4">Cell outer membrane</location>
    </subcellularLocation>
</comment>
<feature type="domain" description="TonB-dependent receptor plug" evidence="6">
    <location>
        <begin position="75"/>
        <end position="183"/>
    </location>
</feature>
<keyword evidence="8" id="KW-1185">Reference proteome</keyword>
<name>A0A2S8B8F5_9SPHN</name>